<protein>
    <recommendedName>
        <fullName evidence="14">SusC/RagA family TonB-linked outer membrane protein</fullName>
    </recommendedName>
</protein>
<dbReference type="GO" id="GO:0009279">
    <property type="term" value="C:cell outer membrane"/>
    <property type="evidence" value="ECO:0007669"/>
    <property type="project" value="UniProtKB-SubCell"/>
</dbReference>
<gene>
    <name evidence="13" type="ORF">KL86DYS1_31603</name>
</gene>
<dbReference type="InterPro" id="IPR036942">
    <property type="entry name" value="Beta-barrel_TonB_sf"/>
</dbReference>
<dbReference type="Pfam" id="PF13715">
    <property type="entry name" value="CarbopepD_reg_2"/>
    <property type="match status" value="1"/>
</dbReference>
<dbReference type="SUPFAM" id="SSF56935">
    <property type="entry name" value="Porins"/>
    <property type="match status" value="1"/>
</dbReference>
<dbReference type="AlphaFoldDB" id="A0A212K641"/>
<dbReference type="RefSeq" id="WP_296944584.1">
    <property type="nucleotide sequence ID" value="NZ_LT599032.1"/>
</dbReference>
<evidence type="ECO:0000256" key="5">
    <source>
        <dbReference type="ARBA" id="ARBA00023077"/>
    </source>
</evidence>
<name>A0A212K641_9BACT</name>
<dbReference type="InterPro" id="IPR000531">
    <property type="entry name" value="Beta-barrel_TonB"/>
</dbReference>
<sequence length="1012" mass="113524">MKTRRQINAPNSGLLCRSFSSLAVATIGLFLFYAPDVQAIDENTEKKTVSHEIAPLQKGQTITITVTDAEGPLVGANVVVKGTTNGNIADAEGKVILHNVPENAVLVISFVGFIPKEVPVGNQNAITVNLQEDAKALEEVVVIGYGTLEKKQVTSAVTSISGKDLMVGVGGSDISASLQGRISGLIMNNIGSANAGTTFQLRGLTSINAGKSPLIVIDGFPGGDIRSLTQDDIKSIDVLKDASAGAIYGTRATSGVILITTKSGSNTNGKVKLTYSNELTKKQAYGAPQMLTGREYAEHGIGTDYGSDTNWWNEMINDDNFSHKHHVAIDMGTEKAQVYTSFFYEKNQGISLSDEREDYGGRFNANFKLFDDWLEIRPNVDYRQAWRNNNIPAFQQAMRNNPTRSPYDPESETGYNVWLNESLDYNVVADARLSTYEGLDKWFKPEVTFKLNIKPVPGLSYSQTIGYENRQWEYHFYRSRYHRSELEESRRGAAYLNFSKTENLTSEGYANYIKEFNGGHVLNATAGYSYFEKNGEGFSMENFDFDVDGLKFWNIGVGSYRSDGKANLASSKNITERLFSVFGRANYSFQDKYLLQASLRHEGSSKFAADNRWADFWSVSAGWRISAESFMKNLTWLKDLKVRFGYGVTGNNDFSSSYMADMLSSDAYWMLPDGTWAYSFGKSQNVNSKLGWEENKEWNLGVDYSLFGDRFYGKFDYYRRKIDNLIYNVKVPQPPYTQGSQWQNIGSMESKGWEFEFGGDIIRTKDFTWTTNMNLSHNSGKILSLWGNNTYYNGNGFVAPGTPGDAARIEEGSKIGSFYIWKFAGFDDDGNFLLYNKNGEVIPAAQKTENDKQYMGNYLPTLIVGWRNTLTYKNLDLGISLRSWIDFDVYNTLNMYFGIQGRGNTNVLKDAYGKFAHIKGEKQICDYYLEDGTFLKIDAITLGYTLPMKKYTKFVDRIRVYGTVGNVATITGYSGMNPEVNITNWDGGTEKFWDGSFYPMTRTYTFGLQVNF</sequence>
<evidence type="ECO:0000313" key="13">
    <source>
        <dbReference type="EMBL" id="SBW07200.1"/>
    </source>
</evidence>
<keyword evidence="4 8" id="KW-0812">Transmembrane</keyword>
<dbReference type="PROSITE" id="PS52016">
    <property type="entry name" value="TONB_DEPENDENT_REC_3"/>
    <property type="match status" value="1"/>
</dbReference>
<accession>A0A212K641</accession>
<dbReference type="Pfam" id="PF00593">
    <property type="entry name" value="TonB_dep_Rec_b-barrel"/>
    <property type="match status" value="1"/>
</dbReference>
<feature type="domain" description="TonB-dependent receptor plug" evidence="12">
    <location>
        <begin position="150"/>
        <end position="256"/>
    </location>
</feature>
<dbReference type="Gene3D" id="2.40.170.20">
    <property type="entry name" value="TonB-dependent receptor, beta-barrel domain"/>
    <property type="match status" value="1"/>
</dbReference>
<dbReference type="InterPro" id="IPR039426">
    <property type="entry name" value="TonB-dep_rcpt-like"/>
</dbReference>
<evidence type="ECO:0000256" key="8">
    <source>
        <dbReference type="PROSITE-ProRule" id="PRU01360"/>
    </source>
</evidence>
<evidence type="ECO:0000256" key="3">
    <source>
        <dbReference type="ARBA" id="ARBA00022452"/>
    </source>
</evidence>
<evidence type="ECO:0000259" key="12">
    <source>
        <dbReference type="Pfam" id="PF07715"/>
    </source>
</evidence>
<evidence type="ECO:0000256" key="10">
    <source>
        <dbReference type="SAM" id="Phobius"/>
    </source>
</evidence>
<keyword evidence="5 9" id="KW-0798">TonB box</keyword>
<dbReference type="InterPro" id="IPR023996">
    <property type="entry name" value="TonB-dep_OMP_SusC/RagA"/>
</dbReference>
<keyword evidence="10" id="KW-1133">Transmembrane helix</keyword>
<evidence type="ECO:0000256" key="7">
    <source>
        <dbReference type="ARBA" id="ARBA00023237"/>
    </source>
</evidence>
<evidence type="ECO:0008006" key="14">
    <source>
        <dbReference type="Google" id="ProtNLM"/>
    </source>
</evidence>
<keyword evidence="2 8" id="KW-0813">Transport</keyword>
<proteinExistence type="inferred from homology"/>
<comment type="subcellular location">
    <subcellularLocation>
        <location evidence="1 8">Cell outer membrane</location>
        <topology evidence="1 8">Multi-pass membrane protein</topology>
    </subcellularLocation>
</comment>
<dbReference type="Gene3D" id="2.170.130.10">
    <property type="entry name" value="TonB-dependent receptor, plug domain"/>
    <property type="match status" value="1"/>
</dbReference>
<dbReference type="InterPro" id="IPR012910">
    <property type="entry name" value="Plug_dom"/>
</dbReference>
<keyword evidence="6 8" id="KW-0472">Membrane</keyword>
<dbReference type="InterPro" id="IPR008969">
    <property type="entry name" value="CarboxyPept-like_regulatory"/>
</dbReference>
<dbReference type="NCBIfam" id="TIGR04057">
    <property type="entry name" value="SusC_RagA_signa"/>
    <property type="match status" value="1"/>
</dbReference>
<dbReference type="SUPFAM" id="SSF49464">
    <property type="entry name" value="Carboxypeptidase regulatory domain-like"/>
    <property type="match status" value="1"/>
</dbReference>
<evidence type="ECO:0000259" key="11">
    <source>
        <dbReference type="Pfam" id="PF00593"/>
    </source>
</evidence>
<feature type="transmembrane region" description="Helical" evidence="10">
    <location>
        <begin position="12"/>
        <end position="34"/>
    </location>
</feature>
<keyword evidence="7 8" id="KW-0998">Cell outer membrane</keyword>
<reference evidence="13" key="1">
    <citation type="submission" date="2016-04" db="EMBL/GenBank/DDBJ databases">
        <authorList>
            <person name="Evans L.H."/>
            <person name="Alamgir A."/>
            <person name="Owens N."/>
            <person name="Weber N.D."/>
            <person name="Virtaneva K."/>
            <person name="Barbian K."/>
            <person name="Babar A."/>
            <person name="Rosenke K."/>
        </authorList>
    </citation>
    <scope>NUCLEOTIDE SEQUENCE</scope>
    <source>
        <strain evidence="13">86-1</strain>
    </source>
</reference>
<comment type="similarity">
    <text evidence="8 9">Belongs to the TonB-dependent receptor family.</text>
</comment>
<evidence type="ECO:0000256" key="9">
    <source>
        <dbReference type="RuleBase" id="RU003357"/>
    </source>
</evidence>
<dbReference type="Pfam" id="PF07715">
    <property type="entry name" value="Plug"/>
    <property type="match status" value="1"/>
</dbReference>
<dbReference type="NCBIfam" id="TIGR04056">
    <property type="entry name" value="OMP_RagA_SusC"/>
    <property type="match status" value="1"/>
</dbReference>
<keyword evidence="3 8" id="KW-1134">Transmembrane beta strand</keyword>
<evidence type="ECO:0000256" key="6">
    <source>
        <dbReference type="ARBA" id="ARBA00023136"/>
    </source>
</evidence>
<dbReference type="InterPro" id="IPR023997">
    <property type="entry name" value="TonB-dep_OMP_SusC/RagA_CS"/>
</dbReference>
<dbReference type="InterPro" id="IPR037066">
    <property type="entry name" value="Plug_dom_sf"/>
</dbReference>
<evidence type="ECO:0000256" key="2">
    <source>
        <dbReference type="ARBA" id="ARBA00022448"/>
    </source>
</evidence>
<dbReference type="EMBL" id="FLUM01000003">
    <property type="protein sequence ID" value="SBW07200.1"/>
    <property type="molecule type" value="Genomic_DNA"/>
</dbReference>
<evidence type="ECO:0000256" key="1">
    <source>
        <dbReference type="ARBA" id="ARBA00004571"/>
    </source>
</evidence>
<evidence type="ECO:0000256" key="4">
    <source>
        <dbReference type="ARBA" id="ARBA00022692"/>
    </source>
</evidence>
<feature type="domain" description="TonB-dependent receptor-like beta-barrel" evidence="11">
    <location>
        <begin position="470"/>
        <end position="812"/>
    </location>
</feature>
<organism evidence="13">
    <name type="scientific">uncultured Dysgonomonas sp</name>
    <dbReference type="NCBI Taxonomy" id="206096"/>
    <lineage>
        <taxon>Bacteria</taxon>
        <taxon>Pseudomonadati</taxon>
        <taxon>Bacteroidota</taxon>
        <taxon>Bacteroidia</taxon>
        <taxon>Bacteroidales</taxon>
        <taxon>Dysgonomonadaceae</taxon>
        <taxon>Dysgonomonas</taxon>
        <taxon>environmental samples</taxon>
    </lineage>
</organism>